<dbReference type="AlphaFoldDB" id="A0A9X1XKG0"/>
<comment type="caution">
    <text evidence="1">The sequence shown here is derived from an EMBL/GenBank/DDBJ whole genome shotgun (WGS) entry which is preliminary data.</text>
</comment>
<reference evidence="1" key="1">
    <citation type="submission" date="2021-11" db="EMBL/GenBank/DDBJ databases">
        <title>Vibrio ZSDE26 sp. nov. and Vibrio ZSDZ34 sp. nov., isolated from coastal seawater in Qingdao.</title>
        <authorList>
            <person name="Zhang P."/>
        </authorList>
    </citation>
    <scope>NUCLEOTIDE SEQUENCE</scope>
    <source>
        <strain evidence="1">ZSDE26</strain>
    </source>
</reference>
<name>A0A9X1XKG0_9VIBR</name>
<accession>A0A9X1XKG0</accession>
<evidence type="ECO:0000313" key="2">
    <source>
        <dbReference type="Proteomes" id="UP001139559"/>
    </source>
</evidence>
<proteinExistence type="predicted"/>
<dbReference type="RefSeq" id="WP_248009666.1">
    <property type="nucleotide sequence ID" value="NZ_JAJHVV010000009.1"/>
</dbReference>
<organism evidence="1 2">
    <name type="scientific">Vibrio amylolyticus</name>
    <dbReference type="NCBI Taxonomy" id="2847292"/>
    <lineage>
        <taxon>Bacteria</taxon>
        <taxon>Pseudomonadati</taxon>
        <taxon>Pseudomonadota</taxon>
        <taxon>Gammaproteobacteria</taxon>
        <taxon>Vibrionales</taxon>
        <taxon>Vibrionaceae</taxon>
        <taxon>Vibrio</taxon>
    </lineage>
</organism>
<gene>
    <name evidence="1" type="ORF">KP803_15005</name>
</gene>
<protein>
    <submittedName>
        <fullName evidence="1">Uncharacterized protein</fullName>
    </submittedName>
</protein>
<dbReference type="Proteomes" id="UP001139559">
    <property type="component" value="Unassembled WGS sequence"/>
</dbReference>
<keyword evidence="2" id="KW-1185">Reference proteome</keyword>
<dbReference type="EMBL" id="JAJHVV010000009">
    <property type="protein sequence ID" value="MCK6264587.1"/>
    <property type="molecule type" value="Genomic_DNA"/>
</dbReference>
<sequence length="132" mass="14826">MPSQAFASLIQSDTKLENREVIYNLNLWSEQPLSLDFNSTAPKPLSKSDVSGRVVAIINSNRWSPSSTSIEEVNEPSSEFFDNLAHIPHFKRLLCNLYNVDSWVGDAHASEHRISGWKDSNALYVALNSQFS</sequence>
<evidence type="ECO:0000313" key="1">
    <source>
        <dbReference type="EMBL" id="MCK6264587.1"/>
    </source>
</evidence>